<keyword evidence="3 5" id="KW-1133">Transmembrane helix</keyword>
<proteinExistence type="predicted"/>
<protein>
    <recommendedName>
        <fullName evidence="8">Tic20-like protein</fullName>
    </recommendedName>
</protein>
<dbReference type="Pfam" id="PF09685">
    <property type="entry name" value="MamF_MmsF"/>
    <property type="match status" value="1"/>
</dbReference>
<organism evidence="6 7">
    <name type="scientific">Thermaerobacter subterraneus DSM 13965</name>
    <dbReference type="NCBI Taxonomy" id="867903"/>
    <lineage>
        <taxon>Bacteria</taxon>
        <taxon>Bacillati</taxon>
        <taxon>Bacillota</taxon>
        <taxon>Clostridia</taxon>
        <taxon>Eubacteriales</taxon>
        <taxon>Clostridiales Family XVII. Incertae Sedis</taxon>
        <taxon>Thermaerobacter</taxon>
    </lineage>
</organism>
<accession>K6PQJ7</accession>
<comment type="caution">
    <text evidence="6">The sequence shown here is derived from an EMBL/GenBank/DDBJ whole genome shotgun (WGS) entry which is preliminary data.</text>
</comment>
<name>K6PQJ7_9FIRM</name>
<feature type="transmembrane region" description="Helical" evidence="5">
    <location>
        <begin position="17"/>
        <end position="39"/>
    </location>
</feature>
<dbReference type="AlphaFoldDB" id="K6PQJ7"/>
<feature type="transmembrane region" description="Helical" evidence="5">
    <location>
        <begin position="99"/>
        <end position="125"/>
    </location>
</feature>
<evidence type="ECO:0000256" key="1">
    <source>
        <dbReference type="ARBA" id="ARBA00004141"/>
    </source>
</evidence>
<keyword evidence="4 5" id="KW-0472">Membrane</keyword>
<evidence type="ECO:0000313" key="7">
    <source>
        <dbReference type="Proteomes" id="UP000005710"/>
    </source>
</evidence>
<reference evidence="6" key="2">
    <citation type="submission" date="2012-10" db="EMBL/GenBank/DDBJ databases">
        <title>Improved high-quality draft of Thermaerobacter subterraneus C21, DSM 13965.</title>
        <authorList>
            <consortium name="DOE Joint Genome Institute"/>
            <person name="Eisen J."/>
            <person name="Huntemann M."/>
            <person name="Wei C.-L."/>
            <person name="Han J."/>
            <person name="Detter J.C."/>
            <person name="Han C."/>
            <person name="Tapia R."/>
            <person name="Chen A."/>
            <person name="Kyrpides N."/>
            <person name="Mavromatis K."/>
            <person name="Markowitz V."/>
            <person name="Szeto E."/>
            <person name="Ivanova N."/>
            <person name="Mikhailova N."/>
            <person name="Ovchinnikova G."/>
            <person name="Pagani I."/>
            <person name="Pati A."/>
            <person name="Goodwin L."/>
            <person name="Nordberg H.P."/>
            <person name="Cantor M.N."/>
            <person name="Hua S.X."/>
            <person name="Woyke T."/>
            <person name="Eisen J."/>
            <person name="Klenk H.-P."/>
        </authorList>
    </citation>
    <scope>NUCLEOTIDE SEQUENCE [LARGE SCALE GENOMIC DNA]</scope>
    <source>
        <strain evidence="6">DSM 13965</strain>
    </source>
</reference>
<evidence type="ECO:0000256" key="4">
    <source>
        <dbReference type="ARBA" id="ARBA00023136"/>
    </source>
</evidence>
<evidence type="ECO:0008006" key="8">
    <source>
        <dbReference type="Google" id="ProtNLM"/>
    </source>
</evidence>
<dbReference type="HOGENOM" id="CLU_104196_0_2_9"/>
<dbReference type="OrthoDB" id="9808930at2"/>
<dbReference type="eggNOG" id="COG3296">
    <property type="taxonomic scope" value="Bacteria"/>
</dbReference>
<evidence type="ECO:0000256" key="3">
    <source>
        <dbReference type="ARBA" id="ARBA00022989"/>
    </source>
</evidence>
<keyword evidence="2 5" id="KW-0812">Transmembrane</keyword>
<feature type="transmembrane region" description="Helical" evidence="5">
    <location>
        <begin position="59"/>
        <end position="79"/>
    </location>
</feature>
<sequence length="143" mass="15204">MVNGGSESRSWAVACHLAALAGIWIPLGNLLGPLVVWLVKRNDDPFVDQQGKEAVNFQLSVTLYFIALIALGILALVPMGMADILVGPMGGPGPRALTFLLFVLLALLAAAVSLGWLVLVIVAAVRASKGEAYRYPLTLRLVR</sequence>
<evidence type="ECO:0000313" key="6">
    <source>
        <dbReference type="EMBL" id="EKP95217.1"/>
    </source>
</evidence>
<dbReference type="RefSeq" id="WP_006903228.1">
    <property type="nucleotide sequence ID" value="NZ_JH976535.1"/>
</dbReference>
<evidence type="ECO:0000256" key="5">
    <source>
        <dbReference type="SAM" id="Phobius"/>
    </source>
</evidence>
<dbReference type="STRING" id="867903.ThesuDRAFT_00957"/>
<comment type="subcellular location">
    <subcellularLocation>
        <location evidence="1">Membrane</location>
        <topology evidence="1">Multi-pass membrane protein</topology>
    </subcellularLocation>
</comment>
<dbReference type="Proteomes" id="UP000005710">
    <property type="component" value="Unassembled WGS sequence"/>
</dbReference>
<keyword evidence="7" id="KW-1185">Reference proteome</keyword>
<reference evidence="6" key="1">
    <citation type="submission" date="2010-10" db="EMBL/GenBank/DDBJ databases">
        <authorList>
            <consortium name="US DOE Joint Genome Institute (JGI-PGF)"/>
            <person name="Lucas S."/>
            <person name="Copeland A."/>
            <person name="Lapidus A."/>
            <person name="Bruce D."/>
            <person name="Goodwin L."/>
            <person name="Pitluck S."/>
            <person name="Kyrpides N."/>
            <person name="Mavromatis K."/>
            <person name="Detter J.C."/>
            <person name="Han C."/>
            <person name="Land M."/>
            <person name="Hauser L."/>
            <person name="Markowitz V."/>
            <person name="Cheng J.-F."/>
            <person name="Hugenholtz P."/>
            <person name="Woyke T."/>
            <person name="Wu D."/>
            <person name="Pukall R."/>
            <person name="Wahrenburg C."/>
            <person name="Brambilla E."/>
            <person name="Klenk H.-P."/>
            <person name="Eisen J.A."/>
        </authorList>
    </citation>
    <scope>NUCLEOTIDE SEQUENCE [LARGE SCALE GENOMIC DNA]</scope>
    <source>
        <strain evidence="6">DSM 13965</strain>
    </source>
</reference>
<dbReference type="EMBL" id="AENY02000002">
    <property type="protein sequence ID" value="EKP95217.1"/>
    <property type="molecule type" value="Genomic_DNA"/>
</dbReference>
<gene>
    <name evidence="6" type="ORF">ThesuDRAFT_00957</name>
</gene>
<dbReference type="InterPro" id="IPR019109">
    <property type="entry name" value="MamF_MmsF"/>
</dbReference>
<evidence type="ECO:0000256" key="2">
    <source>
        <dbReference type="ARBA" id="ARBA00022692"/>
    </source>
</evidence>